<feature type="region of interest" description="Disordered" evidence="2">
    <location>
        <begin position="1"/>
        <end position="32"/>
    </location>
</feature>
<dbReference type="PANTHER" id="PTHR24559">
    <property type="entry name" value="TRANSPOSON TY3-I GAG-POL POLYPROTEIN"/>
    <property type="match status" value="1"/>
</dbReference>
<accession>A0A371H699</accession>
<organism evidence="3 4">
    <name type="scientific">Mucuna pruriens</name>
    <name type="common">Velvet bean</name>
    <name type="synonym">Dolichos pruriens</name>
    <dbReference type="NCBI Taxonomy" id="157652"/>
    <lineage>
        <taxon>Eukaryota</taxon>
        <taxon>Viridiplantae</taxon>
        <taxon>Streptophyta</taxon>
        <taxon>Embryophyta</taxon>
        <taxon>Tracheophyta</taxon>
        <taxon>Spermatophyta</taxon>
        <taxon>Magnoliopsida</taxon>
        <taxon>eudicotyledons</taxon>
        <taxon>Gunneridae</taxon>
        <taxon>Pentapetalae</taxon>
        <taxon>rosids</taxon>
        <taxon>fabids</taxon>
        <taxon>Fabales</taxon>
        <taxon>Fabaceae</taxon>
        <taxon>Papilionoideae</taxon>
        <taxon>50 kb inversion clade</taxon>
        <taxon>NPAAA clade</taxon>
        <taxon>indigoferoid/millettioid clade</taxon>
        <taxon>Phaseoleae</taxon>
        <taxon>Mucuna</taxon>
    </lineage>
</organism>
<dbReference type="InterPro" id="IPR043502">
    <property type="entry name" value="DNA/RNA_pol_sf"/>
</dbReference>
<sequence>MATTDAEYDSTSKGRQLSKAETTSAHQASNPYQAAKNLHREHEKKLLKVLQQNKKEIRKNLIILDVVKKEVTKLLAVEIIYPILDSNWVNLVQVVPKKSGMTVARNQYVEMVPTRIQNSWWVCIDYRKLNIATHKDHFPFVVYRSSLGKASREVLLLLPRWIF</sequence>
<keyword evidence="4" id="KW-1185">Reference proteome</keyword>
<gene>
    <name evidence="3" type="ORF">CR513_18740</name>
</gene>
<dbReference type="Proteomes" id="UP000257109">
    <property type="component" value="Unassembled WGS sequence"/>
</dbReference>
<feature type="coiled-coil region" evidence="1">
    <location>
        <begin position="32"/>
        <end position="60"/>
    </location>
</feature>
<evidence type="ECO:0000256" key="1">
    <source>
        <dbReference type="SAM" id="Coils"/>
    </source>
</evidence>
<dbReference type="AlphaFoldDB" id="A0A371H699"/>
<evidence type="ECO:0000256" key="2">
    <source>
        <dbReference type="SAM" id="MobiDB-lite"/>
    </source>
</evidence>
<dbReference type="Gene3D" id="3.10.10.10">
    <property type="entry name" value="HIV Type 1 Reverse Transcriptase, subunit A, domain 1"/>
    <property type="match status" value="1"/>
</dbReference>
<reference evidence="3" key="1">
    <citation type="submission" date="2018-05" db="EMBL/GenBank/DDBJ databases">
        <title>Draft genome of Mucuna pruriens seed.</title>
        <authorList>
            <person name="Nnadi N.E."/>
            <person name="Vos R."/>
            <person name="Hasami M.H."/>
            <person name="Devisetty U.K."/>
            <person name="Aguiy J.C."/>
        </authorList>
    </citation>
    <scope>NUCLEOTIDE SEQUENCE [LARGE SCALE GENOMIC DNA]</scope>
    <source>
        <strain evidence="3">JCA_2017</strain>
    </source>
</reference>
<protein>
    <submittedName>
        <fullName evidence="3">Uncharacterized protein</fullName>
    </submittedName>
</protein>
<name>A0A371H699_MUCPR</name>
<dbReference type="PANTHER" id="PTHR24559:SF444">
    <property type="entry name" value="REVERSE TRANSCRIPTASE DOMAIN-CONTAINING PROTEIN"/>
    <property type="match status" value="1"/>
</dbReference>
<evidence type="ECO:0000313" key="3">
    <source>
        <dbReference type="EMBL" id="RDX98348.1"/>
    </source>
</evidence>
<evidence type="ECO:0000313" key="4">
    <source>
        <dbReference type="Proteomes" id="UP000257109"/>
    </source>
</evidence>
<dbReference type="InterPro" id="IPR053134">
    <property type="entry name" value="RNA-dir_DNA_polymerase"/>
</dbReference>
<proteinExistence type="predicted"/>
<dbReference type="EMBL" id="QJKJ01003470">
    <property type="protein sequence ID" value="RDX98348.1"/>
    <property type="molecule type" value="Genomic_DNA"/>
</dbReference>
<dbReference type="SUPFAM" id="SSF56672">
    <property type="entry name" value="DNA/RNA polymerases"/>
    <property type="match status" value="1"/>
</dbReference>
<dbReference type="OrthoDB" id="1738562at2759"/>
<feature type="non-terminal residue" evidence="3">
    <location>
        <position position="1"/>
    </location>
</feature>
<comment type="caution">
    <text evidence="3">The sequence shown here is derived from an EMBL/GenBank/DDBJ whole genome shotgun (WGS) entry which is preliminary data.</text>
</comment>
<keyword evidence="1" id="KW-0175">Coiled coil</keyword>